<evidence type="ECO:0000259" key="10">
    <source>
        <dbReference type="PROSITE" id="PS51007"/>
    </source>
</evidence>
<dbReference type="Proteomes" id="UP000001591">
    <property type="component" value="Chromosome"/>
</dbReference>
<evidence type="ECO:0000256" key="8">
    <source>
        <dbReference type="PROSITE-ProRule" id="PRU00433"/>
    </source>
</evidence>
<comment type="function">
    <text evidence="1">Cytochrome c2 is found mainly in purple, non-sulfur, photosynthetic bacteria where it functions as the electron donor to the oxidized bacteriochlorophyll in the photophosphorylation pathway. However, it may also have a role in the respiratory chain and is found in some non-photosynthetic bacteria.</text>
</comment>
<feature type="signal peptide" evidence="9">
    <location>
        <begin position="1"/>
        <end position="22"/>
    </location>
</feature>
<keyword evidence="4 8" id="KW-0349">Heme</keyword>
<dbReference type="STRING" id="414684.RC1_2102"/>
<keyword evidence="12" id="KW-1185">Reference proteome</keyword>
<keyword evidence="6" id="KW-0249">Electron transport</keyword>
<evidence type="ECO:0000313" key="12">
    <source>
        <dbReference type="Proteomes" id="UP000001591"/>
    </source>
</evidence>
<dbReference type="InterPro" id="IPR002327">
    <property type="entry name" value="Cyt_c_1A/1B"/>
</dbReference>
<evidence type="ECO:0000256" key="2">
    <source>
        <dbReference type="ARBA" id="ARBA00022448"/>
    </source>
</evidence>
<dbReference type="Pfam" id="PF00034">
    <property type="entry name" value="Cytochrom_C"/>
    <property type="match status" value="1"/>
</dbReference>
<dbReference type="RefSeq" id="WP_012567276.1">
    <property type="nucleotide sequence ID" value="NC_011420.2"/>
</dbReference>
<reference evidence="11 12" key="1">
    <citation type="journal article" date="2010" name="BMC Genomics">
        <title>Metabolic flexibility revealed in the genome of the cyst-forming alpha-1 proteobacterium Rhodospirillum centenum.</title>
        <authorList>
            <person name="Lu Y.K."/>
            <person name="Marden J."/>
            <person name="Han M."/>
            <person name="Swingley W.D."/>
            <person name="Mastrian S.D."/>
            <person name="Chowdhury S.R."/>
            <person name="Hao J."/>
            <person name="Helmy T."/>
            <person name="Kim S."/>
            <person name="Kurdoglu A.A."/>
            <person name="Matthies H.J."/>
            <person name="Rollo D."/>
            <person name="Stothard P."/>
            <person name="Blankenship R.E."/>
            <person name="Bauer C.E."/>
            <person name="Touchman J.W."/>
        </authorList>
    </citation>
    <scope>NUCLEOTIDE SEQUENCE [LARGE SCALE GENOMIC DNA]</scope>
    <source>
        <strain evidence="12">ATCC 51521 / SW</strain>
    </source>
</reference>
<name>B6ITV5_RHOCS</name>
<keyword evidence="3" id="KW-0602">Photosynthesis</keyword>
<feature type="chain" id="PRO_5002846724" evidence="9">
    <location>
        <begin position="23"/>
        <end position="143"/>
    </location>
</feature>
<keyword evidence="2" id="KW-0813">Transport</keyword>
<gene>
    <name evidence="11" type="primary">c552</name>
    <name evidence="11" type="ordered locus">RC1_2102</name>
</gene>
<evidence type="ECO:0000256" key="1">
    <source>
        <dbReference type="ARBA" id="ARBA00003590"/>
    </source>
</evidence>
<dbReference type="PANTHER" id="PTHR11961">
    <property type="entry name" value="CYTOCHROME C"/>
    <property type="match status" value="1"/>
</dbReference>
<dbReference type="GO" id="GO:0015979">
    <property type="term" value="P:photosynthesis"/>
    <property type="evidence" value="ECO:0007669"/>
    <property type="project" value="UniProtKB-KW"/>
</dbReference>
<feature type="domain" description="Cytochrome c" evidence="10">
    <location>
        <begin position="25"/>
        <end position="141"/>
    </location>
</feature>
<dbReference type="InterPro" id="IPR009056">
    <property type="entry name" value="Cyt_c-like_dom"/>
</dbReference>
<dbReference type="AlphaFoldDB" id="B6ITV5"/>
<evidence type="ECO:0000256" key="6">
    <source>
        <dbReference type="ARBA" id="ARBA00022982"/>
    </source>
</evidence>
<dbReference type="InterPro" id="IPR036909">
    <property type="entry name" value="Cyt_c-like_dom_sf"/>
</dbReference>
<evidence type="ECO:0000256" key="4">
    <source>
        <dbReference type="ARBA" id="ARBA00022617"/>
    </source>
</evidence>
<organism evidence="11 12">
    <name type="scientific">Rhodospirillum centenum (strain ATCC 51521 / SW)</name>
    <dbReference type="NCBI Taxonomy" id="414684"/>
    <lineage>
        <taxon>Bacteria</taxon>
        <taxon>Pseudomonadati</taxon>
        <taxon>Pseudomonadota</taxon>
        <taxon>Alphaproteobacteria</taxon>
        <taxon>Rhodospirillales</taxon>
        <taxon>Rhodospirillaceae</taxon>
        <taxon>Rhodospirillum</taxon>
    </lineage>
</organism>
<proteinExistence type="predicted"/>
<evidence type="ECO:0000256" key="9">
    <source>
        <dbReference type="SAM" id="SignalP"/>
    </source>
</evidence>
<accession>B6ITV5</accession>
<sequence length="143" mass="15073">MKAFVAAAILAGTVLGATPALAQDGDPAKGEAVFKKCMACHRVGPDAKNLVGPALTGVIDRQAGTAPGFNYSAINHAAGEAGLHWTPENIIAYLPDPNAFLRKFLADAGHAEQAKGSTKMVFKLPDEQERKDVVAYLKQFSPQ</sequence>
<dbReference type="PROSITE" id="PS51007">
    <property type="entry name" value="CYTC"/>
    <property type="match status" value="1"/>
</dbReference>
<dbReference type="GO" id="GO:0009055">
    <property type="term" value="F:electron transfer activity"/>
    <property type="evidence" value="ECO:0007669"/>
    <property type="project" value="InterPro"/>
</dbReference>
<dbReference type="GO" id="GO:0020037">
    <property type="term" value="F:heme binding"/>
    <property type="evidence" value="ECO:0007669"/>
    <property type="project" value="InterPro"/>
</dbReference>
<evidence type="ECO:0000256" key="5">
    <source>
        <dbReference type="ARBA" id="ARBA00022723"/>
    </source>
</evidence>
<dbReference type="HOGENOM" id="CLU_060944_2_1_5"/>
<dbReference type="eggNOG" id="COG3474">
    <property type="taxonomic scope" value="Bacteria"/>
</dbReference>
<keyword evidence="7 8" id="KW-0408">Iron</keyword>
<evidence type="ECO:0000256" key="3">
    <source>
        <dbReference type="ARBA" id="ARBA00022531"/>
    </source>
</evidence>
<dbReference type="KEGG" id="rce:RC1_2102"/>
<keyword evidence="9" id="KW-0732">Signal</keyword>
<dbReference type="Gene3D" id="1.10.760.10">
    <property type="entry name" value="Cytochrome c-like domain"/>
    <property type="match status" value="1"/>
</dbReference>
<protein>
    <submittedName>
        <fullName evidence="11">Cytochrome c2 iso-2 (C552)</fullName>
    </submittedName>
</protein>
<evidence type="ECO:0000256" key="7">
    <source>
        <dbReference type="ARBA" id="ARBA00023004"/>
    </source>
</evidence>
<dbReference type="EMBL" id="CP000613">
    <property type="protein sequence ID" value="ACI99491.1"/>
    <property type="molecule type" value="Genomic_DNA"/>
</dbReference>
<dbReference type="GO" id="GO:0046872">
    <property type="term" value="F:metal ion binding"/>
    <property type="evidence" value="ECO:0007669"/>
    <property type="project" value="UniProtKB-KW"/>
</dbReference>
<dbReference type="OrthoDB" id="9805828at2"/>
<keyword evidence="5 8" id="KW-0479">Metal-binding</keyword>
<evidence type="ECO:0000313" key="11">
    <source>
        <dbReference type="EMBL" id="ACI99491.1"/>
    </source>
</evidence>
<dbReference type="SUPFAM" id="SSF46626">
    <property type="entry name" value="Cytochrome c"/>
    <property type="match status" value="1"/>
</dbReference>
<dbReference type="PRINTS" id="PR00604">
    <property type="entry name" value="CYTCHRMECIAB"/>
</dbReference>